<accession>A0ABS7G1K9</accession>
<gene>
    <name evidence="1" type="ORF">K1Y72_25540</name>
</gene>
<keyword evidence="2" id="KW-1185">Reference proteome</keyword>
<organism evidence="1 2">
    <name type="scientific">Actinomadura parmotrematis</name>
    <dbReference type="NCBI Taxonomy" id="2864039"/>
    <lineage>
        <taxon>Bacteria</taxon>
        <taxon>Bacillati</taxon>
        <taxon>Actinomycetota</taxon>
        <taxon>Actinomycetes</taxon>
        <taxon>Streptosporangiales</taxon>
        <taxon>Thermomonosporaceae</taxon>
        <taxon>Actinomadura</taxon>
    </lineage>
</organism>
<comment type="caution">
    <text evidence="1">The sequence shown here is derived from an EMBL/GenBank/DDBJ whole genome shotgun (WGS) entry which is preliminary data.</text>
</comment>
<name>A0ABS7G1K9_9ACTN</name>
<protein>
    <submittedName>
        <fullName evidence="1">Uncharacterized protein</fullName>
    </submittedName>
</protein>
<dbReference type="RefSeq" id="WP_220169006.1">
    <property type="nucleotide sequence ID" value="NZ_JAIBOA010000018.1"/>
</dbReference>
<evidence type="ECO:0000313" key="2">
    <source>
        <dbReference type="Proteomes" id="UP000774570"/>
    </source>
</evidence>
<sequence>MSGTGAEGPRVEDLVVKDVGNDVHLFVDPGTGRVVGTLYAEGGGWWCGRAPSGEVLRFQVPEDVAEPWRAAAERLRGA</sequence>
<dbReference type="Proteomes" id="UP000774570">
    <property type="component" value="Unassembled WGS sequence"/>
</dbReference>
<reference evidence="1 2" key="1">
    <citation type="submission" date="2021-07" db="EMBL/GenBank/DDBJ databases">
        <title>Actinomadura sp. PM05-2 isolated from lichen.</title>
        <authorList>
            <person name="Somphong A."/>
            <person name="Phongsopitanun W."/>
            <person name="Tanasupawat S."/>
            <person name="Peongsungnone V."/>
        </authorList>
    </citation>
    <scope>NUCLEOTIDE SEQUENCE [LARGE SCALE GENOMIC DNA]</scope>
    <source>
        <strain evidence="1 2">PM05-2</strain>
    </source>
</reference>
<dbReference type="EMBL" id="JAIBOA010000018">
    <property type="protein sequence ID" value="MBW8485769.1"/>
    <property type="molecule type" value="Genomic_DNA"/>
</dbReference>
<evidence type="ECO:0000313" key="1">
    <source>
        <dbReference type="EMBL" id="MBW8485769.1"/>
    </source>
</evidence>
<proteinExistence type="predicted"/>